<reference evidence="1 2" key="1">
    <citation type="submission" date="2016-07" db="EMBL/GenBank/DDBJ databases">
        <title>Comparative genomics of the entomopathogenic fungus Beauveria bassiana.</title>
        <authorList>
            <person name="Valero Jimenez C.A."/>
            <person name="Zwaan B.J."/>
            <person name="Van Kan J.A."/>
            <person name="Takken W."/>
            <person name="Debets A.J."/>
            <person name="Schoustra S.E."/>
            <person name="Koenraadt C.J."/>
        </authorList>
    </citation>
    <scope>NUCLEOTIDE SEQUENCE [LARGE SCALE GENOMIC DNA]</scope>
    <source>
        <strain evidence="1 2">ARSEF 8028</strain>
    </source>
</reference>
<protein>
    <submittedName>
        <fullName evidence="1">Uncharacterized protein</fullName>
    </submittedName>
</protein>
<accession>A0A2S7Y4Q8</accession>
<evidence type="ECO:0000313" key="2">
    <source>
        <dbReference type="Proteomes" id="UP000237441"/>
    </source>
</evidence>
<dbReference type="AlphaFoldDB" id="A0A2S7Y4Q8"/>
<proteinExistence type="predicted"/>
<dbReference type="Proteomes" id="UP000237441">
    <property type="component" value="Unassembled WGS sequence"/>
</dbReference>
<gene>
    <name evidence="1" type="ORF">BB8028_0002g11710</name>
</gene>
<comment type="caution">
    <text evidence="1">The sequence shown here is derived from an EMBL/GenBank/DDBJ whole genome shotgun (WGS) entry which is preliminary data.</text>
</comment>
<organism evidence="1 2">
    <name type="scientific">Beauveria bassiana</name>
    <name type="common">White muscardine disease fungus</name>
    <name type="synonym">Tritirachium shiotae</name>
    <dbReference type="NCBI Taxonomy" id="176275"/>
    <lineage>
        <taxon>Eukaryota</taxon>
        <taxon>Fungi</taxon>
        <taxon>Dikarya</taxon>
        <taxon>Ascomycota</taxon>
        <taxon>Pezizomycotina</taxon>
        <taxon>Sordariomycetes</taxon>
        <taxon>Hypocreomycetidae</taxon>
        <taxon>Hypocreales</taxon>
        <taxon>Cordycipitaceae</taxon>
        <taxon>Beauveria</taxon>
    </lineage>
</organism>
<name>A0A2S7Y4Q8_BEABA</name>
<dbReference type="EMBL" id="JRHA01000002">
    <property type="protein sequence ID" value="PQK10852.1"/>
    <property type="molecule type" value="Genomic_DNA"/>
</dbReference>
<sequence>MPSSTSSSQQPSKRSQYTIRVYYIYSKMSPEAFHRSFGNLSTILTPQHLPSDRIFRMAMSVIARIRIHPDRTGDVPGEKLARHERIKTSLVTLADHRFSWFQRGQWGDCLYALGQFKSLDEVYVDQESVENIIELGHC</sequence>
<dbReference type="OrthoDB" id="3542212at2759"/>
<evidence type="ECO:0000313" key="1">
    <source>
        <dbReference type="EMBL" id="PQK10852.1"/>
    </source>
</evidence>